<dbReference type="AlphaFoldDB" id="A0A0G0IF23"/>
<dbReference type="InterPro" id="IPR048876">
    <property type="entry name" value="BipA_C"/>
</dbReference>
<organism evidence="2 3">
    <name type="scientific">Candidatus Shapirobacteria bacterium GW2011_GWE1_38_10</name>
    <dbReference type="NCBI Taxonomy" id="1618488"/>
    <lineage>
        <taxon>Bacteria</taxon>
        <taxon>Candidatus Shapironibacteriota</taxon>
    </lineage>
</organism>
<accession>A0A0G0IF23</accession>
<protein>
    <submittedName>
        <fullName evidence="2">GTP-binding protein TypA</fullName>
    </submittedName>
</protein>
<dbReference type="Gene3D" id="3.30.70.870">
    <property type="entry name" value="Elongation Factor G (Translational Gtpase), domain 3"/>
    <property type="match status" value="1"/>
</dbReference>
<evidence type="ECO:0000259" key="1">
    <source>
        <dbReference type="Pfam" id="PF21018"/>
    </source>
</evidence>
<feature type="non-terminal residue" evidence="2">
    <location>
        <position position="1"/>
    </location>
</feature>
<dbReference type="Pfam" id="PF21018">
    <property type="entry name" value="BipA_C"/>
    <property type="match status" value="1"/>
</dbReference>
<sequence>LEINICKGKQLTNMRSSGNDEAITLAPAIKYSIEEALDFIENDELIDVTPKAIRLRKRFLTKVDRVRAERKEH</sequence>
<dbReference type="EMBL" id="LBTX01000013">
    <property type="protein sequence ID" value="KKQ49585.1"/>
    <property type="molecule type" value="Genomic_DNA"/>
</dbReference>
<comment type="caution">
    <text evidence="2">The sequence shown here is derived from an EMBL/GenBank/DDBJ whole genome shotgun (WGS) entry which is preliminary data.</text>
</comment>
<dbReference type="PATRIC" id="fig|1618488.3.peg.774"/>
<evidence type="ECO:0000313" key="3">
    <source>
        <dbReference type="Proteomes" id="UP000034231"/>
    </source>
</evidence>
<dbReference type="Proteomes" id="UP000034231">
    <property type="component" value="Unassembled WGS sequence"/>
</dbReference>
<name>A0A0G0IF23_9BACT</name>
<reference evidence="2 3" key="1">
    <citation type="journal article" date="2015" name="Nature">
        <title>rRNA introns, odd ribosomes, and small enigmatic genomes across a large radiation of phyla.</title>
        <authorList>
            <person name="Brown C.T."/>
            <person name="Hug L.A."/>
            <person name="Thomas B.C."/>
            <person name="Sharon I."/>
            <person name="Castelle C.J."/>
            <person name="Singh A."/>
            <person name="Wilkins M.J."/>
            <person name="Williams K.H."/>
            <person name="Banfield J.F."/>
        </authorList>
    </citation>
    <scope>NUCLEOTIDE SEQUENCE [LARGE SCALE GENOMIC DNA]</scope>
</reference>
<gene>
    <name evidence="2" type="ORF">US68_C0013G0025</name>
</gene>
<evidence type="ECO:0000313" key="2">
    <source>
        <dbReference type="EMBL" id="KKQ49585.1"/>
    </source>
</evidence>
<dbReference type="Gene3D" id="2.40.50.250">
    <property type="entry name" value="bipa protein"/>
    <property type="match status" value="1"/>
</dbReference>
<proteinExistence type="predicted"/>
<dbReference type="InterPro" id="IPR042116">
    <property type="entry name" value="TypA/BipA_C"/>
</dbReference>
<feature type="domain" description="TypA/BipA C-terminal" evidence="1">
    <location>
        <begin position="1"/>
        <end position="61"/>
    </location>
</feature>